<protein>
    <recommendedName>
        <fullName evidence="3">50S ribosomal protein L7ae</fullName>
    </recommendedName>
</protein>
<proteinExistence type="predicted"/>
<dbReference type="Proteomes" id="UP001570417">
    <property type="component" value="Unassembled WGS sequence"/>
</dbReference>
<evidence type="ECO:0000313" key="1">
    <source>
        <dbReference type="EMBL" id="MFA0569103.1"/>
    </source>
</evidence>
<comment type="caution">
    <text evidence="1">The sequence shown here is derived from an EMBL/GenBank/DDBJ whole genome shotgun (WGS) entry which is preliminary data.</text>
</comment>
<organism evidence="1 2">
    <name type="scientific">Vibrio gallaecicus</name>
    <dbReference type="NCBI Taxonomy" id="552386"/>
    <lineage>
        <taxon>Bacteria</taxon>
        <taxon>Pseudomonadati</taxon>
        <taxon>Pseudomonadota</taxon>
        <taxon>Gammaproteobacteria</taxon>
        <taxon>Vibrionales</taxon>
        <taxon>Vibrionaceae</taxon>
        <taxon>Vibrio</taxon>
    </lineage>
</organism>
<keyword evidence="2" id="KW-1185">Reference proteome</keyword>
<accession>A0ABV4NCT7</accession>
<dbReference type="Gene3D" id="3.40.50.300">
    <property type="entry name" value="P-loop containing nucleotide triphosphate hydrolases"/>
    <property type="match status" value="1"/>
</dbReference>
<sequence>MIQAHVKTQNPSQLFHCSLTSSIRSSHKSNHSLFSRIALLSNQQQWLLFTAETPRPEASQLRKHNVCCERVIHMKPSQVCSEAEIVKRAILSRNASAIVASNNISQFEQAQLVKLATQYQCEVFFVSSEQDRIH</sequence>
<reference evidence="1 2" key="1">
    <citation type="journal article" date="2024" name="ISME J.">
        <title>Tailless and filamentous prophages are predominant in marine Vibrio.</title>
        <authorList>
            <person name="Steensen K."/>
            <person name="Seneca J."/>
            <person name="Bartlau N."/>
            <person name="Yu X.A."/>
            <person name="Hussain F.A."/>
            <person name="Polz M.F."/>
        </authorList>
    </citation>
    <scope>NUCLEOTIDE SEQUENCE [LARGE SCALE GENOMIC DNA]</scope>
    <source>
        <strain evidence="1 2">10N.222.51.A1</strain>
    </source>
</reference>
<evidence type="ECO:0008006" key="3">
    <source>
        <dbReference type="Google" id="ProtNLM"/>
    </source>
</evidence>
<name>A0ABV4NCT7_9VIBR</name>
<evidence type="ECO:0000313" key="2">
    <source>
        <dbReference type="Proteomes" id="UP001570417"/>
    </source>
</evidence>
<dbReference type="InterPro" id="IPR027417">
    <property type="entry name" value="P-loop_NTPase"/>
</dbReference>
<dbReference type="EMBL" id="JBFRUW010000042">
    <property type="protein sequence ID" value="MFA0569103.1"/>
    <property type="molecule type" value="Genomic_DNA"/>
</dbReference>
<gene>
    <name evidence="1" type="ORF">AB4566_12550</name>
</gene>
<dbReference type="RefSeq" id="WP_137372677.1">
    <property type="nucleotide sequence ID" value="NZ_AP025490.1"/>
</dbReference>